<dbReference type="InterPro" id="IPR001126">
    <property type="entry name" value="UmuC"/>
</dbReference>
<dbReference type="HOGENOM" id="CLU_012348_1_1_9"/>
<dbReference type="RefSeq" id="WP_011641066.1">
    <property type="nucleotide sequence ID" value="NC_008346.1"/>
</dbReference>
<name>Q0AWD6_SYNWW</name>
<dbReference type="PANTHER" id="PTHR11076:SF35">
    <property type="entry name" value="DNA REPAIR PROTEIN HOMOLOG YOBH"/>
    <property type="match status" value="1"/>
</dbReference>
<keyword evidence="6" id="KW-0963">Cytoplasm</keyword>
<feature type="domain" description="UmuC" evidence="7">
    <location>
        <begin position="5"/>
        <end position="187"/>
    </location>
</feature>
<dbReference type="Pfam" id="PF00817">
    <property type="entry name" value="IMS"/>
    <property type="match status" value="1"/>
</dbReference>
<dbReference type="Pfam" id="PF11799">
    <property type="entry name" value="IMS_C"/>
    <property type="match status" value="1"/>
</dbReference>
<gene>
    <name evidence="6" type="primary">dinB</name>
    <name evidence="8" type="ordered locus">Swol_1670</name>
</gene>
<comment type="cofactor">
    <cofactor evidence="6">
        <name>Mg(2+)</name>
        <dbReference type="ChEBI" id="CHEBI:18420"/>
    </cofactor>
    <text evidence="6">Binds 2 magnesium ions per subunit.</text>
</comment>
<accession>Q0AWD6</accession>
<dbReference type="GO" id="GO:0005829">
    <property type="term" value="C:cytosol"/>
    <property type="evidence" value="ECO:0007669"/>
    <property type="project" value="TreeGrafter"/>
</dbReference>
<protein>
    <recommendedName>
        <fullName evidence="6">DNA polymerase IV</fullName>
        <shortName evidence="6">Pol IV</shortName>
        <ecNumber evidence="6">2.7.7.7</ecNumber>
    </recommendedName>
</protein>
<keyword evidence="6" id="KW-0238">DNA-binding</keyword>
<dbReference type="InterPro" id="IPR036775">
    <property type="entry name" value="DNA_pol_Y-fam_lit_finger_sf"/>
</dbReference>
<dbReference type="GO" id="GO:0006281">
    <property type="term" value="P:DNA repair"/>
    <property type="evidence" value="ECO:0007669"/>
    <property type="project" value="UniProtKB-UniRule"/>
</dbReference>
<dbReference type="PANTHER" id="PTHR11076">
    <property type="entry name" value="DNA REPAIR POLYMERASE UMUC / TRANSFERASE FAMILY MEMBER"/>
    <property type="match status" value="1"/>
</dbReference>
<keyword evidence="6 8" id="KW-0808">Transferase</keyword>
<comment type="subunit">
    <text evidence="6">Monomer.</text>
</comment>
<dbReference type="PROSITE" id="PS50173">
    <property type="entry name" value="UMUC"/>
    <property type="match status" value="1"/>
</dbReference>
<feature type="site" description="Substrate discrimination" evidence="6">
    <location>
        <position position="14"/>
    </location>
</feature>
<dbReference type="InterPro" id="IPR043128">
    <property type="entry name" value="Rev_trsase/Diguanyl_cyclase"/>
</dbReference>
<dbReference type="STRING" id="335541.Swol_1670"/>
<evidence type="ECO:0000256" key="1">
    <source>
        <dbReference type="ARBA" id="ARBA00010945"/>
    </source>
</evidence>
<dbReference type="KEGG" id="swo:Swol_1670"/>
<dbReference type="InterPro" id="IPR043502">
    <property type="entry name" value="DNA/RNA_pol_sf"/>
</dbReference>
<dbReference type="SUPFAM" id="SSF100879">
    <property type="entry name" value="Lesion bypass DNA polymerase (Y-family), little finger domain"/>
    <property type="match status" value="1"/>
</dbReference>
<keyword evidence="9" id="KW-1185">Reference proteome</keyword>
<feature type="active site" evidence="6">
    <location>
        <position position="106"/>
    </location>
</feature>
<sequence length="419" mass="46843">MERVILHSDLNNFYASVECLHRPEIRNKAVAVCGDPAARHGIVLAKNYLAKESGIQTGEVIWQAQQKCPELVVVPPNYPLYLKFSRLARSIYASYTDQVEAFGLDEAWLDVTGSIHIFGSGIEMADEIRERIKLELGVSASVGVSYNKIFAKLGSDMKKPDATTIISKDNFKQTAWPLPASDLLYVGRATCRKFARWGISTIGDIAESDPLVLKARLGKWGEVLWSFANGYDRSPVVAMGEESIIKSVGNSITTPRDLENNEDVLLIIYALSESVAARLREHGFKCRTVHIHVRDKNLFTFGVQGKLLRPGNISNDIAEKAMALFRSHYSWAHPIRSIGVRGCDLIAADSHEQLSLFTDEEKRIKQEKIEATLDTLRCRFGHFSVQRAVLLKDRELGSINPKEEHIIHPLAFFKGGKLP</sequence>
<organism evidence="8 9">
    <name type="scientific">Syntrophomonas wolfei subsp. wolfei (strain DSM 2245B / Goettingen)</name>
    <dbReference type="NCBI Taxonomy" id="335541"/>
    <lineage>
        <taxon>Bacteria</taxon>
        <taxon>Bacillati</taxon>
        <taxon>Bacillota</taxon>
        <taxon>Clostridia</taxon>
        <taxon>Eubacteriales</taxon>
        <taxon>Syntrophomonadaceae</taxon>
        <taxon>Syntrophomonas</taxon>
    </lineage>
</organism>
<keyword evidence="3 6" id="KW-0548">Nucleotidyltransferase</keyword>
<dbReference type="GO" id="GO:0006261">
    <property type="term" value="P:DNA-templated DNA replication"/>
    <property type="evidence" value="ECO:0007669"/>
    <property type="project" value="UniProtKB-UniRule"/>
</dbReference>
<keyword evidence="5 6" id="KW-0239">DNA-directed DNA polymerase</keyword>
<dbReference type="GO" id="GO:0000287">
    <property type="term" value="F:magnesium ion binding"/>
    <property type="evidence" value="ECO:0007669"/>
    <property type="project" value="UniProtKB-UniRule"/>
</dbReference>
<evidence type="ECO:0000256" key="5">
    <source>
        <dbReference type="ARBA" id="ARBA00022932"/>
    </source>
</evidence>
<dbReference type="InterPro" id="IPR050116">
    <property type="entry name" value="DNA_polymerase-Y"/>
</dbReference>
<dbReference type="InterPro" id="IPR022880">
    <property type="entry name" value="DNApol_IV"/>
</dbReference>
<dbReference type="HAMAP" id="MF_01113">
    <property type="entry name" value="DNApol_IV"/>
    <property type="match status" value="1"/>
</dbReference>
<keyword evidence="6" id="KW-0235">DNA replication</keyword>
<evidence type="ECO:0000256" key="2">
    <source>
        <dbReference type="ARBA" id="ARBA00022457"/>
    </source>
</evidence>
<dbReference type="Gene3D" id="3.30.1490.100">
    <property type="entry name" value="DNA polymerase, Y-family, little finger domain"/>
    <property type="match status" value="1"/>
</dbReference>
<evidence type="ECO:0000256" key="6">
    <source>
        <dbReference type="HAMAP-Rule" id="MF_01113"/>
    </source>
</evidence>
<dbReference type="Gene3D" id="3.40.1170.60">
    <property type="match status" value="1"/>
</dbReference>
<dbReference type="GO" id="GO:0003887">
    <property type="term" value="F:DNA-directed DNA polymerase activity"/>
    <property type="evidence" value="ECO:0007669"/>
    <property type="project" value="UniProtKB-UniRule"/>
</dbReference>
<dbReference type="CDD" id="cd03586">
    <property type="entry name" value="PolY_Pol_IV_kappa"/>
    <property type="match status" value="1"/>
</dbReference>
<keyword evidence="4 6" id="KW-0227">DNA damage</keyword>
<reference evidence="9" key="1">
    <citation type="journal article" date="2010" name="Environ. Microbiol.">
        <title>The genome of Syntrophomonas wolfei: new insights into syntrophic metabolism and biohydrogen production.</title>
        <authorList>
            <person name="Sieber J.R."/>
            <person name="Sims D.R."/>
            <person name="Han C."/>
            <person name="Kim E."/>
            <person name="Lykidis A."/>
            <person name="Lapidus A.L."/>
            <person name="McDonnald E."/>
            <person name="Rohlin L."/>
            <person name="Culley D.E."/>
            <person name="Gunsalus R."/>
            <person name="McInerney M.J."/>
        </authorList>
    </citation>
    <scope>NUCLEOTIDE SEQUENCE [LARGE SCALE GENOMIC DNA]</scope>
    <source>
        <strain evidence="9">DSM 2245B / Goettingen</strain>
    </source>
</reference>
<comment type="subcellular location">
    <subcellularLocation>
        <location evidence="6">Cytoplasm</location>
    </subcellularLocation>
</comment>
<dbReference type="OrthoDB" id="9808813at2"/>
<keyword evidence="6" id="KW-0234">DNA repair</keyword>
<dbReference type="GO" id="GO:0009432">
    <property type="term" value="P:SOS response"/>
    <property type="evidence" value="ECO:0007669"/>
    <property type="project" value="TreeGrafter"/>
</dbReference>
<dbReference type="EC" id="2.7.7.7" evidence="6"/>
<comment type="function">
    <text evidence="6">Poorly processive, error-prone DNA polymerase involved in untargeted mutagenesis. Copies undamaged DNA at stalled replication forks, which arise in vivo from mismatched or misaligned primer ends. These misaligned primers can be extended by PolIV. Exhibits no 3'-5' exonuclease (proofreading) activity. May be involved in translesional synthesis, in conjunction with the beta clamp from PolIII.</text>
</comment>
<dbReference type="Proteomes" id="UP000001968">
    <property type="component" value="Chromosome"/>
</dbReference>
<dbReference type="Gene3D" id="3.30.70.270">
    <property type="match status" value="1"/>
</dbReference>
<evidence type="ECO:0000256" key="3">
    <source>
        <dbReference type="ARBA" id="ARBA00022695"/>
    </source>
</evidence>
<feature type="binding site" evidence="6">
    <location>
        <position position="9"/>
    </location>
    <ligand>
        <name>Mg(2+)</name>
        <dbReference type="ChEBI" id="CHEBI:18420"/>
    </ligand>
</feature>
<evidence type="ECO:0000259" key="7">
    <source>
        <dbReference type="PROSITE" id="PS50173"/>
    </source>
</evidence>
<keyword evidence="6" id="KW-0479">Metal-binding</keyword>
<keyword evidence="6" id="KW-0460">Magnesium</keyword>
<proteinExistence type="inferred from homology"/>
<keyword evidence="2 6" id="KW-0515">Mutator protein</keyword>
<dbReference type="InterPro" id="IPR017961">
    <property type="entry name" value="DNA_pol_Y-fam_little_finger"/>
</dbReference>
<dbReference type="AlphaFoldDB" id="Q0AWD6"/>
<comment type="similarity">
    <text evidence="1 6">Belongs to the DNA polymerase type-Y family.</text>
</comment>
<feature type="binding site" evidence="6">
    <location>
        <position position="105"/>
    </location>
    <ligand>
        <name>Mg(2+)</name>
        <dbReference type="ChEBI" id="CHEBI:18420"/>
    </ligand>
</feature>
<dbReference type="EMBL" id="CP000448">
    <property type="protein sequence ID" value="ABI68968.1"/>
    <property type="molecule type" value="Genomic_DNA"/>
</dbReference>
<dbReference type="SUPFAM" id="SSF56672">
    <property type="entry name" value="DNA/RNA polymerases"/>
    <property type="match status" value="1"/>
</dbReference>
<evidence type="ECO:0000313" key="8">
    <source>
        <dbReference type="EMBL" id="ABI68968.1"/>
    </source>
</evidence>
<dbReference type="Gene3D" id="1.10.150.20">
    <property type="entry name" value="5' to 3' exonuclease, C-terminal subdomain"/>
    <property type="match status" value="1"/>
</dbReference>
<evidence type="ECO:0000256" key="4">
    <source>
        <dbReference type="ARBA" id="ARBA00022763"/>
    </source>
</evidence>
<dbReference type="eggNOG" id="COG0389">
    <property type="taxonomic scope" value="Bacteria"/>
</dbReference>
<comment type="catalytic activity">
    <reaction evidence="6">
        <text>DNA(n) + a 2'-deoxyribonucleoside 5'-triphosphate = DNA(n+1) + diphosphate</text>
        <dbReference type="Rhea" id="RHEA:22508"/>
        <dbReference type="Rhea" id="RHEA-COMP:17339"/>
        <dbReference type="Rhea" id="RHEA-COMP:17340"/>
        <dbReference type="ChEBI" id="CHEBI:33019"/>
        <dbReference type="ChEBI" id="CHEBI:61560"/>
        <dbReference type="ChEBI" id="CHEBI:173112"/>
        <dbReference type="EC" id="2.7.7.7"/>
    </reaction>
</comment>
<evidence type="ECO:0000313" key="9">
    <source>
        <dbReference type="Proteomes" id="UP000001968"/>
    </source>
</evidence>
<dbReference type="GO" id="GO:0003684">
    <property type="term" value="F:damaged DNA binding"/>
    <property type="evidence" value="ECO:0007669"/>
    <property type="project" value="InterPro"/>
</dbReference>
<dbReference type="GO" id="GO:0042276">
    <property type="term" value="P:error-prone translesion synthesis"/>
    <property type="evidence" value="ECO:0007669"/>
    <property type="project" value="TreeGrafter"/>
</dbReference>